<evidence type="ECO:0000313" key="7">
    <source>
        <dbReference type="EMBL" id="CAD7274972.1"/>
    </source>
</evidence>
<sequence length="256" mass="28653">MFATADSGGLVVQDFFPLDNDISRLLGVQTPFFYLLTKPECVESKSGKMVKQRVMRDFVGLEAKDKSVRDAMMNFSYFLCIGNMDEAFKAIKTIKSETVWENMAKMCVKSKRLDVAAVCLGNMGHARGARCLREMSVDSGGKQLPLDARAGVLALQLGMVDEAERLFRACGRFDLLNKVYQGSNRWAEALDTAADVDRIHLRTTSFNYARHLEAQGDISGAINYFEKSDTQRFEVPRMLFDDPAALEAYVVQSKDP</sequence>
<protein>
    <recommendedName>
        <fullName evidence="6">IF140/IFT172/WDR19 TPR domain-containing protein</fullName>
    </recommendedName>
</protein>
<evidence type="ECO:0000313" key="8">
    <source>
        <dbReference type="Proteomes" id="UP000678499"/>
    </source>
</evidence>
<dbReference type="GO" id="GO:0005930">
    <property type="term" value="C:axoneme"/>
    <property type="evidence" value="ECO:0007669"/>
    <property type="project" value="TreeGrafter"/>
</dbReference>
<keyword evidence="2" id="KW-0853">WD repeat</keyword>
<reference evidence="7" key="1">
    <citation type="submission" date="2020-11" db="EMBL/GenBank/DDBJ databases">
        <authorList>
            <person name="Tran Van P."/>
        </authorList>
    </citation>
    <scope>NUCLEOTIDE SEQUENCE</scope>
</reference>
<dbReference type="GO" id="GO:0036064">
    <property type="term" value="C:ciliary basal body"/>
    <property type="evidence" value="ECO:0007669"/>
    <property type="project" value="TreeGrafter"/>
</dbReference>
<dbReference type="EMBL" id="CAJPEX010000335">
    <property type="protein sequence ID" value="CAG0915124.1"/>
    <property type="molecule type" value="Genomic_DNA"/>
</dbReference>
<name>A0A7R9BGY6_9CRUS</name>
<feature type="domain" description="IF140/IFT172/WDR19 TPR" evidence="6">
    <location>
        <begin position="82"/>
        <end position="256"/>
    </location>
</feature>
<proteinExistence type="predicted"/>
<evidence type="ECO:0000256" key="1">
    <source>
        <dbReference type="ARBA" id="ARBA00004138"/>
    </source>
</evidence>
<dbReference type="GO" id="GO:0030991">
    <property type="term" value="C:intraciliary transport particle A"/>
    <property type="evidence" value="ECO:0007669"/>
    <property type="project" value="TreeGrafter"/>
</dbReference>
<dbReference type="PANTHER" id="PTHR15722:SF7">
    <property type="entry name" value="INTRAFLAGELLAR TRANSPORT PROTEIN 140 HOMOLOG"/>
    <property type="match status" value="1"/>
</dbReference>
<dbReference type="Gene3D" id="1.25.40.470">
    <property type="match status" value="1"/>
</dbReference>
<keyword evidence="8" id="KW-1185">Reference proteome</keyword>
<organism evidence="7">
    <name type="scientific">Notodromas monacha</name>
    <dbReference type="NCBI Taxonomy" id="399045"/>
    <lineage>
        <taxon>Eukaryota</taxon>
        <taxon>Metazoa</taxon>
        <taxon>Ecdysozoa</taxon>
        <taxon>Arthropoda</taxon>
        <taxon>Crustacea</taxon>
        <taxon>Oligostraca</taxon>
        <taxon>Ostracoda</taxon>
        <taxon>Podocopa</taxon>
        <taxon>Podocopida</taxon>
        <taxon>Cypridocopina</taxon>
        <taxon>Cypridoidea</taxon>
        <taxon>Cyprididae</taxon>
        <taxon>Notodromas</taxon>
    </lineage>
</organism>
<dbReference type="FunFam" id="1.25.40.470:FF:000011">
    <property type="entry name" value="Intraflagellar transport protein 140"/>
    <property type="match status" value="1"/>
</dbReference>
<gene>
    <name evidence="7" type="ORF">NMOB1V02_LOCUS2782</name>
</gene>
<dbReference type="OrthoDB" id="10258787at2759"/>
<dbReference type="InterPro" id="IPR011990">
    <property type="entry name" value="TPR-like_helical_dom_sf"/>
</dbReference>
<dbReference type="EMBL" id="OA882372">
    <property type="protein sequence ID" value="CAD7274972.1"/>
    <property type="molecule type" value="Genomic_DNA"/>
</dbReference>
<accession>A0A7R9BGY6</accession>
<dbReference type="Pfam" id="PF24762">
    <property type="entry name" value="TPR_IF140-IFT172"/>
    <property type="match status" value="1"/>
</dbReference>
<dbReference type="InterPro" id="IPR056168">
    <property type="entry name" value="TPR_IF140/IFT172/WDR19"/>
</dbReference>
<comment type="subcellular location">
    <subcellularLocation>
        <location evidence="1">Cell projection</location>
        <location evidence="1">Cilium</location>
    </subcellularLocation>
</comment>
<dbReference type="GO" id="GO:0035721">
    <property type="term" value="P:intraciliary retrograde transport"/>
    <property type="evidence" value="ECO:0007669"/>
    <property type="project" value="TreeGrafter"/>
</dbReference>
<dbReference type="AlphaFoldDB" id="A0A7R9BGY6"/>
<evidence type="ECO:0000256" key="3">
    <source>
        <dbReference type="ARBA" id="ARBA00022737"/>
    </source>
</evidence>
<evidence type="ECO:0000256" key="2">
    <source>
        <dbReference type="ARBA" id="ARBA00022574"/>
    </source>
</evidence>
<keyword evidence="4" id="KW-0969">Cilium</keyword>
<dbReference type="SUPFAM" id="SSF48452">
    <property type="entry name" value="TPR-like"/>
    <property type="match status" value="1"/>
</dbReference>
<keyword evidence="5" id="KW-0966">Cell projection</keyword>
<keyword evidence="3" id="KW-0677">Repeat</keyword>
<dbReference type="Proteomes" id="UP000678499">
    <property type="component" value="Unassembled WGS sequence"/>
</dbReference>
<dbReference type="PANTHER" id="PTHR15722">
    <property type="entry name" value="IFT140/172-RELATED"/>
    <property type="match status" value="1"/>
</dbReference>
<evidence type="ECO:0000256" key="4">
    <source>
        <dbReference type="ARBA" id="ARBA00023069"/>
    </source>
</evidence>
<evidence type="ECO:0000256" key="5">
    <source>
        <dbReference type="ARBA" id="ARBA00023273"/>
    </source>
</evidence>
<evidence type="ECO:0000259" key="6">
    <source>
        <dbReference type="Pfam" id="PF24762"/>
    </source>
</evidence>